<sequence length="242" mass="27762">MQTHTTDELCAFLRRGHIMQCGLIPWGSNYTFLATIDVGQGMPMLGIYKPRRGEAPLWDFPDGTLYKRERAAFVLSDALGWHIVPPTVIRDGPNGVGTMQLYIHHRPEDADYFRVREQHLEAVQRIALFDLVANNTDRKAGHCLCGEDGHVWGIDHGLTFHADPKLRTVIWDFGGEPMPQELLHDLRRIAKDLEGQRGVEPGLAELLFPEEMEALRRRLRYILTHPEFPCLQTRRGVPWPFH</sequence>
<dbReference type="InterPro" id="IPR022292">
    <property type="entry name" value="CHP03843"/>
</dbReference>
<evidence type="ECO:0000313" key="3">
    <source>
        <dbReference type="Proteomes" id="UP000712673"/>
    </source>
</evidence>
<dbReference type="Pfam" id="PF00454">
    <property type="entry name" value="PI3_PI4_kinase"/>
    <property type="match status" value="1"/>
</dbReference>
<comment type="caution">
    <text evidence="2">The sequence shown here is derived from an EMBL/GenBank/DDBJ whole genome shotgun (WGS) entry which is preliminary data.</text>
</comment>
<name>A0A938B590_UNCTE</name>
<reference evidence="2" key="1">
    <citation type="submission" date="2019-03" db="EMBL/GenBank/DDBJ databases">
        <title>Lake Tanganyika Metagenome-Assembled Genomes (MAGs).</title>
        <authorList>
            <person name="Tran P."/>
        </authorList>
    </citation>
    <scope>NUCLEOTIDE SEQUENCE</scope>
    <source>
        <strain evidence="2">K_DeepCast_65m_m2_066</strain>
    </source>
</reference>
<dbReference type="NCBIfam" id="TIGR03843">
    <property type="entry name" value="SCO1664 family protein"/>
    <property type="match status" value="1"/>
</dbReference>
<evidence type="ECO:0000259" key="1">
    <source>
        <dbReference type="Pfam" id="PF00454"/>
    </source>
</evidence>
<organism evidence="2 3">
    <name type="scientific">Tectimicrobiota bacterium</name>
    <dbReference type="NCBI Taxonomy" id="2528274"/>
    <lineage>
        <taxon>Bacteria</taxon>
        <taxon>Pseudomonadati</taxon>
        <taxon>Nitrospinota/Tectimicrobiota group</taxon>
        <taxon>Candidatus Tectimicrobiota</taxon>
    </lineage>
</organism>
<accession>A0A938B590</accession>
<evidence type="ECO:0000313" key="2">
    <source>
        <dbReference type="EMBL" id="MBM3225375.1"/>
    </source>
</evidence>
<dbReference type="Proteomes" id="UP000712673">
    <property type="component" value="Unassembled WGS sequence"/>
</dbReference>
<dbReference type="InterPro" id="IPR000403">
    <property type="entry name" value="PI3/4_kinase_cat_dom"/>
</dbReference>
<feature type="domain" description="PI3K/PI4K catalytic" evidence="1">
    <location>
        <begin position="94"/>
        <end position="190"/>
    </location>
</feature>
<proteinExistence type="predicted"/>
<dbReference type="AlphaFoldDB" id="A0A938B590"/>
<protein>
    <submittedName>
        <fullName evidence="2">SCO1664 family protein</fullName>
    </submittedName>
</protein>
<dbReference type="EMBL" id="VGLS01000556">
    <property type="protein sequence ID" value="MBM3225375.1"/>
    <property type="molecule type" value="Genomic_DNA"/>
</dbReference>
<gene>
    <name evidence="2" type="ORF">FJZ47_16445</name>
</gene>